<evidence type="ECO:0000313" key="1">
    <source>
        <dbReference type="Proteomes" id="UP000036681"/>
    </source>
</evidence>
<proteinExistence type="predicted"/>
<keyword evidence="1" id="KW-1185">Reference proteome</keyword>
<name>A0A0M3HGN1_ASCLU</name>
<dbReference type="WBParaSite" id="ALUE_0000067601-mRNA-1">
    <property type="protein sequence ID" value="ALUE_0000067601-mRNA-1"/>
    <property type="gene ID" value="ALUE_0000067601"/>
</dbReference>
<dbReference type="Proteomes" id="UP000036681">
    <property type="component" value="Unplaced"/>
</dbReference>
<reference evidence="2" key="1">
    <citation type="submission" date="2017-02" db="UniProtKB">
        <authorList>
            <consortium name="WormBaseParasite"/>
        </authorList>
    </citation>
    <scope>IDENTIFICATION</scope>
</reference>
<protein>
    <submittedName>
        <fullName evidence="2">Secreted protein</fullName>
    </submittedName>
</protein>
<dbReference type="AlphaFoldDB" id="A0A0M3HGN1"/>
<evidence type="ECO:0000313" key="2">
    <source>
        <dbReference type="WBParaSite" id="ALUE_0000067601-mRNA-1"/>
    </source>
</evidence>
<sequence>MSSSRCHFSGLTVAGYPGDNKFLVVLYQMNWIETHFFQDARSIWIQQDVTCATHFTYFSQSTLTFEIHYFLRFTSRHALLEQFITTLKVQLDEVFC</sequence>
<accession>A0A0M3HGN1</accession>
<organism evidence="1 2">
    <name type="scientific">Ascaris lumbricoides</name>
    <name type="common">Giant roundworm</name>
    <dbReference type="NCBI Taxonomy" id="6252"/>
    <lineage>
        <taxon>Eukaryota</taxon>
        <taxon>Metazoa</taxon>
        <taxon>Ecdysozoa</taxon>
        <taxon>Nematoda</taxon>
        <taxon>Chromadorea</taxon>
        <taxon>Rhabditida</taxon>
        <taxon>Spirurina</taxon>
        <taxon>Ascaridomorpha</taxon>
        <taxon>Ascaridoidea</taxon>
        <taxon>Ascarididae</taxon>
        <taxon>Ascaris</taxon>
    </lineage>
</organism>